<dbReference type="KEGG" id="phu:Phum_PHUM535130"/>
<feature type="signal peptide" evidence="1">
    <location>
        <begin position="1"/>
        <end position="21"/>
    </location>
</feature>
<dbReference type="PANTHER" id="PTHR11008:SF15">
    <property type="entry name" value="CIRCADIAN CLOCK-CONTROLLED PROTEIN"/>
    <property type="match status" value="1"/>
</dbReference>
<dbReference type="OrthoDB" id="8183816at2759"/>
<accession>E0VZK4</accession>
<dbReference type="CTD" id="8235293"/>
<dbReference type="Pfam" id="PF06585">
    <property type="entry name" value="JHBP"/>
    <property type="match status" value="1"/>
</dbReference>
<reference evidence="2" key="2">
    <citation type="submission" date="2007-04" db="EMBL/GenBank/DDBJ databases">
        <title>The genome of the human body louse.</title>
        <authorList>
            <consortium name="The Human Body Louse Genome Consortium"/>
            <person name="Kirkness E."/>
            <person name="Walenz B."/>
            <person name="Hass B."/>
            <person name="Bruggner R."/>
            <person name="Strausberg R."/>
        </authorList>
    </citation>
    <scope>NUCLEOTIDE SEQUENCE</scope>
    <source>
        <strain evidence="2">USDA</strain>
    </source>
</reference>
<dbReference type="SMART" id="SM00700">
    <property type="entry name" value="JHBP"/>
    <property type="match status" value="1"/>
</dbReference>
<dbReference type="RefSeq" id="XP_002431548.1">
    <property type="nucleotide sequence ID" value="XM_002431503.1"/>
</dbReference>
<dbReference type="EMBL" id="AAZO01006494">
    <property type="status" value="NOT_ANNOTATED_CDS"/>
    <property type="molecule type" value="Genomic_DNA"/>
</dbReference>
<dbReference type="InParanoid" id="E0VZK4"/>
<dbReference type="OMA" id="RIVYAQY"/>
<dbReference type="FunCoup" id="E0VZK4">
    <property type="interactions" value="30"/>
</dbReference>
<dbReference type="EnsemblMetazoa" id="PHUM535130-RA">
    <property type="protein sequence ID" value="PHUM535130-PA"/>
    <property type="gene ID" value="PHUM535130"/>
</dbReference>
<evidence type="ECO:0000313" key="4">
    <source>
        <dbReference type="Proteomes" id="UP000009046"/>
    </source>
</evidence>
<gene>
    <name evidence="3" type="primary">8235293</name>
    <name evidence="2" type="ORF">Phum_PHUM535130</name>
</gene>
<proteinExistence type="predicted"/>
<reference evidence="2" key="1">
    <citation type="submission" date="2007-04" db="EMBL/GenBank/DDBJ databases">
        <title>Annotation of Pediculus humanus corporis strain USDA.</title>
        <authorList>
            <person name="Kirkness E."/>
            <person name="Hannick L."/>
            <person name="Hass B."/>
            <person name="Bruggner R."/>
            <person name="Lawson D."/>
            <person name="Bidwell S."/>
            <person name="Joardar V."/>
            <person name="Caler E."/>
            <person name="Walenz B."/>
            <person name="Inman J."/>
            <person name="Schobel S."/>
            <person name="Galinsky K."/>
            <person name="Amedeo P."/>
            <person name="Strausberg R."/>
        </authorList>
    </citation>
    <scope>NUCLEOTIDE SEQUENCE</scope>
    <source>
        <strain evidence="2">USDA</strain>
    </source>
</reference>
<evidence type="ECO:0000313" key="3">
    <source>
        <dbReference type="EnsemblMetazoa" id="PHUM535130-PA"/>
    </source>
</evidence>
<keyword evidence="1" id="KW-0732">Signal</keyword>
<dbReference type="GO" id="GO:0005615">
    <property type="term" value="C:extracellular space"/>
    <property type="evidence" value="ECO:0007669"/>
    <property type="project" value="TreeGrafter"/>
</dbReference>
<name>E0VZK4_PEDHC</name>
<organism>
    <name type="scientific">Pediculus humanus subsp. corporis</name>
    <name type="common">Body louse</name>
    <dbReference type="NCBI Taxonomy" id="121224"/>
    <lineage>
        <taxon>Eukaryota</taxon>
        <taxon>Metazoa</taxon>
        <taxon>Ecdysozoa</taxon>
        <taxon>Arthropoda</taxon>
        <taxon>Hexapoda</taxon>
        <taxon>Insecta</taxon>
        <taxon>Pterygota</taxon>
        <taxon>Neoptera</taxon>
        <taxon>Paraneoptera</taxon>
        <taxon>Psocodea</taxon>
        <taxon>Troctomorpha</taxon>
        <taxon>Phthiraptera</taxon>
        <taxon>Anoplura</taxon>
        <taxon>Pediculidae</taxon>
        <taxon>Pediculus</taxon>
    </lineage>
</organism>
<evidence type="ECO:0000313" key="2">
    <source>
        <dbReference type="EMBL" id="EEB18810.1"/>
    </source>
</evidence>
<protein>
    <submittedName>
        <fullName evidence="2 3">Uncharacterized protein</fullName>
    </submittedName>
</protein>
<keyword evidence="4" id="KW-1185">Reference proteome</keyword>
<dbReference type="eggNOG" id="ENOG502RZB3">
    <property type="taxonomic scope" value="Eukaryota"/>
</dbReference>
<dbReference type="EMBL" id="DS235853">
    <property type="protein sequence ID" value="EEB18810.1"/>
    <property type="molecule type" value="Genomic_DNA"/>
</dbReference>
<dbReference type="VEuPathDB" id="VectorBase:PHUM535130"/>
<sequence length="255" mass="29541">MNLFFFIVLALTPIIIIIIKGEQIVINRESDFVKIFSKCRKGSPDFDECIKNGVNAARPYFKTGVKEFNIPPFDPFYAEEVVQVRGSHGLYYKLTIRNVYERGWTNSHVYKFQSDLNNQLIRYHQFFPAKYLDGSWEIETNIFKPYKNSGTFNLGLFNYTQVTTAGVKKGYHADPNAPFHVRIQALQCGNMELHIKNLIPSWRSSGDQFVDSLIRIGWKPGFELSKPIIDDLVSTAFTKIFNDAFKNFPFDKFFN</sequence>
<reference evidence="3" key="3">
    <citation type="submission" date="2020-05" db="UniProtKB">
        <authorList>
            <consortium name="EnsemblMetazoa"/>
        </authorList>
    </citation>
    <scope>IDENTIFICATION</scope>
    <source>
        <strain evidence="3">USDA</strain>
    </source>
</reference>
<dbReference type="PANTHER" id="PTHR11008">
    <property type="entry name" value="PROTEIN TAKEOUT-LIKE PROTEIN"/>
    <property type="match status" value="1"/>
</dbReference>
<dbReference type="InterPro" id="IPR010562">
    <property type="entry name" value="Haemolymph_juvenile_hormone-bd"/>
</dbReference>
<dbReference type="GeneID" id="8235293"/>
<dbReference type="HOGENOM" id="CLU_069908_1_0_1"/>
<feature type="chain" id="PRO_5014570261" evidence="1">
    <location>
        <begin position="22"/>
        <end position="255"/>
    </location>
</feature>
<dbReference type="InterPro" id="IPR038606">
    <property type="entry name" value="To_sf"/>
</dbReference>
<dbReference type="Gene3D" id="3.15.10.30">
    <property type="entry name" value="Haemolymph juvenile hormone binding protein"/>
    <property type="match status" value="1"/>
</dbReference>
<evidence type="ECO:0000256" key="1">
    <source>
        <dbReference type="SAM" id="SignalP"/>
    </source>
</evidence>
<dbReference type="AlphaFoldDB" id="E0VZK4"/>
<dbReference type="Proteomes" id="UP000009046">
    <property type="component" value="Unassembled WGS sequence"/>
</dbReference>